<reference evidence="2" key="1">
    <citation type="submission" date="2021-03" db="EMBL/GenBank/DDBJ databases">
        <title>Draft genome sequence of rust myrtle Austropuccinia psidii MF-1, a brazilian biotype.</title>
        <authorList>
            <person name="Quecine M.C."/>
            <person name="Pachon D.M.R."/>
            <person name="Bonatelli M.L."/>
            <person name="Correr F.H."/>
            <person name="Franceschini L.M."/>
            <person name="Leite T.F."/>
            <person name="Margarido G.R.A."/>
            <person name="Almeida C.A."/>
            <person name="Ferrarezi J.A."/>
            <person name="Labate C.A."/>
        </authorList>
    </citation>
    <scope>NUCLEOTIDE SEQUENCE</scope>
    <source>
        <strain evidence="2">MF-1</strain>
    </source>
</reference>
<feature type="region of interest" description="Disordered" evidence="1">
    <location>
        <begin position="85"/>
        <end position="104"/>
    </location>
</feature>
<feature type="region of interest" description="Disordered" evidence="1">
    <location>
        <begin position="1"/>
        <end position="65"/>
    </location>
</feature>
<proteinExistence type="predicted"/>
<feature type="compositionally biased region" description="Acidic residues" evidence="1">
    <location>
        <begin position="19"/>
        <end position="36"/>
    </location>
</feature>
<dbReference type="Proteomes" id="UP000765509">
    <property type="component" value="Unassembled WGS sequence"/>
</dbReference>
<gene>
    <name evidence="2" type="ORF">O181_111622</name>
</gene>
<name>A0A9Q3K255_9BASI</name>
<evidence type="ECO:0000313" key="3">
    <source>
        <dbReference type="Proteomes" id="UP000765509"/>
    </source>
</evidence>
<accession>A0A9Q3K255</accession>
<comment type="caution">
    <text evidence="2">The sequence shown here is derived from an EMBL/GenBank/DDBJ whole genome shotgun (WGS) entry which is preliminary data.</text>
</comment>
<protein>
    <submittedName>
        <fullName evidence="2">Uncharacterized protein</fullName>
    </submittedName>
</protein>
<sequence>MEQHHPGRTSGAIFRGPGEDGEEEEENSVEEEECDGTEGVPAPVEPPQGTGGPTLAQCDHPVSHQSEPSLFANMQQMTQIMANLQEASYSEGSRPPGFKTPSIK</sequence>
<evidence type="ECO:0000256" key="1">
    <source>
        <dbReference type="SAM" id="MobiDB-lite"/>
    </source>
</evidence>
<dbReference type="EMBL" id="AVOT02089073">
    <property type="protein sequence ID" value="MBW0571907.1"/>
    <property type="molecule type" value="Genomic_DNA"/>
</dbReference>
<keyword evidence="3" id="KW-1185">Reference proteome</keyword>
<organism evidence="2 3">
    <name type="scientific">Austropuccinia psidii MF-1</name>
    <dbReference type="NCBI Taxonomy" id="1389203"/>
    <lineage>
        <taxon>Eukaryota</taxon>
        <taxon>Fungi</taxon>
        <taxon>Dikarya</taxon>
        <taxon>Basidiomycota</taxon>
        <taxon>Pucciniomycotina</taxon>
        <taxon>Pucciniomycetes</taxon>
        <taxon>Pucciniales</taxon>
        <taxon>Sphaerophragmiaceae</taxon>
        <taxon>Austropuccinia</taxon>
    </lineage>
</organism>
<evidence type="ECO:0000313" key="2">
    <source>
        <dbReference type="EMBL" id="MBW0571907.1"/>
    </source>
</evidence>
<dbReference type="AlphaFoldDB" id="A0A9Q3K255"/>